<gene>
    <name evidence="1" type="ORF">FV139_09690</name>
</gene>
<evidence type="ECO:0000313" key="1">
    <source>
        <dbReference type="EMBL" id="TXS94302.1"/>
    </source>
</evidence>
<proteinExistence type="predicted"/>
<dbReference type="Proteomes" id="UP000321039">
    <property type="component" value="Unassembled WGS sequence"/>
</dbReference>
<dbReference type="EMBL" id="VRZA01000003">
    <property type="protein sequence ID" value="TXS94302.1"/>
    <property type="molecule type" value="Genomic_DNA"/>
</dbReference>
<comment type="caution">
    <text evidence="1">The sequence shown here is derived from an EMBL/GenBank/DDBJ whole genome shotgun (WGS) entry which is preliminary data.</text>
</comment>
<sequence>MRSRLYEGWLQHRRHLPRGHQFRYRVFMPYLCLEELPRLFNCSPLWSNEGRTPASFRRSDFFGDPEIPLDDAIRQRVLEATGQCPSGPIYLLANLRYFGFNMNPIACYYCFNQDETRLEHILAEVTNTPWNERHSYVIPGPEQARGWLRSDFDKAFHVSPFQPMNMRYHWRSNVPGDQLRLHLANSTAGERVFDACLSLEARPWNRRSLHSALLRYPMMTATVGLGIYWQALKLFAKRIPFYSHPDLHSAKESCDRSSQ</sequence>
<keyword evidence="2" id="KW-1185">Reference proteome</keyword>
<reference evidence="1 2" key="1">
    <citation type="submission" date="2019-08" db="EMBL/GenBank/DDBJ databases">
        <title>Parahaliea maris sp. nov., isolated from the surface seawater.</title>
        <authorList>
            <person name="Liu Y."/>
        </authorList>
    </citation>
    <scope>NUCLEOTIDE SEQUENCE [LARGE SCALE GENOMIC DNA]</scope>
    <source>
        <strain evidence="1 2">HSLHS9</strain>
    </source>
</reference>
<dbReference type="AlphaFoldDB" id="A0A5C9A2X9"/>
<evidence type="ECO:0000313" key="2">
    <source>
        <dbReference type="Proteomes" id="UP000321039"/>
    </source>
</evidence>
<dbReference type="PANTHER" id="PTHR33973">
    <property type="entry name" value="OS07G0153300 PROTEIN"/>
    <property type="match status" value="1"/>
</dbReference>
<dbReference type="PANTHER" id="PTHR33973:SF4">
    <property type="entry name" value="OS07G0153300 PROTEIN"/>
    <property type="match status" value="1"/>
</dbReference>
<organism evidence="1 2">
    <name type="scientific">Parahaliea maris</name>
    <dbReference type="NCBI Taxonomy" id="2716870"/>
    <lineage>
        <taxon>Bacteria</taxon>
        <taxon>Pseudomonadati</taxon>
        <taxon>Pseudomonadota</taxon>
        <taxon>Gammaproteobacteria</taxon>
        <taxon>Cellvibrionales</taxon>
        <taxon>Halieaceae</taxon>
        <taxon>Parahaliea</taxon>
    </lineage>
</organism>
<name>A0A5C9A2X9_9GAMM</name>
<protein>
    <submittedName>
        <fullName evidence="1">DUF1365 domain-containing protein</fullName>
    </submittedName>
</protein>
<accession>A0A5C9A2X9</accession>
<dbReference type="InterPro" id="IPR010775">
    <property type="entry name" value="DUF1365"/>
</dbReference>
<dbReference type="Pfam" id="PF07103">
    <property type="entry name" value="DUF1365"/>
    <property type="match status" value="1"/>
</dbReference>